<keyword evidence="3 8" id="KW-0812">Transmembrane</keyword>
<evidence type="ECO:0000256" key="2">
    <source>
        <dbReference type="ARBA" id="ARBA00022448"/>
    </source>
</evidence>
<evidence type="ECO:0000256" key="3">
    <source>
        <dbReference type="ARBA" id="ARBA00022692"/>
    </source>
</evidence>
<dbReference type="Pfam" id="PF02416">
    <property type="entry name" value="TatA_B_E"/>
    <property type="match status" value="1"/>
</dbReference>
<keyword evidence="2" id="KW-0813">Transport</keyword>
<evidence type="ECO:0000256" key="4">
    <source>
        <dbReference type="ARBA" id="ARBA00022927"/>
    </source>
</evidence>
<comment type="subcellular location">
    <subcellularLocation>
        <location evidence="1">Membrane</location>
        <topology evidence="1">Single-pass membrane protein</topology>
    </subcellularLocation>
</comment>
<accession>A0A2K2UBH6</accession>
<evidence type="ECO:0000313" key="10">
    <source>
        <dbReference type="Proteomes" id="UP000236197"/>
    </source>
</evidence>
<evidence type="ECO:0000256" key="5">
    <source>
        <dbReference type="ARBA" id="ARBA00022989"/>
    </source>
</evidence>
<evidence type="ECO:0000313" key="9">
    <source>
        <dbReference type="EMBL" id="PNV67677.1"/>
    </source>
</evidence>
<dbReference type="GO" id="GO:0016020">
    <property type="term" value="C:membrane"/>
    <property type="evidence" value="ECO:0007669"/>
    <property type="project" value="UniProtKB-ARBA"/>
</dbReference>
<proteinExistence type="predicted"/>
<evidence type="ECO:0000256" key="8">
    <source>
        <dbReference type="SAM" id="Phobius"/>
    </source>
</evidence>
<dbReference type="AlphaFoldDB" id="A0A2K2UBH6"/>
<comment type="caution">
    <text evidence="9">The sequence shown here is derived from an EMBL/GenBank/DDBJ whole genome shotgun (WGS) entry which is preliminary data.</text>
</comment>
<name>A0A2K2UBH6_9ACTN</name>
<feature type="transmembrane region" description="Helical" evidence="8">
    <location>
        <begin position="6"/>
        <end position="23"/>
    </location>
</feature>
<organism evidence="9 10">
    <name type="scientific">Enteroscipio rubneri</name>
    <dbReference type="NCBI Taxonomy" id="2070686"/>
    <lineage>
        <taxon>Bacteria</taxon>
        <taxon>Bacillati</taxon>
        <taxon>Actinomycetota</taxon>
        <taxon>Coriobacteriia</taxon>
        <taxon>Eggerthellales</taxon>
        <taxon>Eggerthellaceae</taxon>
        <taxon>Enteroscipio</taxon>
    </lineage>
</organism>
<evidence type="ECO:0000256" key="7">
    <source>
        <dbReference type="ARBA" id="ARBA00023136"/>
    </source>
</evidence>
<protein>
    <submittedName>
        <fullName evidence="9">Translocase</fullName>
    </submittedName>
</protein>
<evidence type="ECO:0000256" key="6">
    <source>
        <dbReference type="ARBA" id="ARBA00023010"/>
    </source>
</evidence>
<reference evidence="10" key="1">
    <citation type="submission" date="2018-01" db="EMBL/GenBank/DDBJ databases">
        <title>Rubneribacter badeniensis gen. nov., sp. nov., and Colonibacter rubneri, gen. nov., sp. nov., WGS of new members of the Eggerthellaceae.</title>
        <authorList>
            <person name="Danylec N."/>
            <person name="Stoll D.A."/>
            <person name="Doetsch A."/>
            <person name="Kulling S.E."/>
            <person name="Huch M."/>
        </authorList>
    </citation>
    <scope>NUCLEOTIDE SEQUENCE [LARGE SCALE GENOMIC DNA]</scope>
    <source>
        <strain evidence="10">ResAG-96</strain>
    </source>
</reference>
<gene>
    <name evidence="9" type="ORF">C2L71_06415</name>
</gene>
<keyword evidence="5 8" id="KW-1133">Transmembrane helix</keyword>
<dbReference type="InterPro" id="IPR003369">
    <property type="entry name" value="TatA/B/E"/>
</dbReference>
<evidence type="ECO:0000256" key="1">
    <source>
        <dbReference type="ARBA" id="ARBA00004167"/>
    </source>
</evidence>
<sequence length="48" mass="5175">MRIFGMGVPELALILAVVLLIFGPKNLPKLGGMLGRGVKKLRGRVETD</sequence>
<keyword evidence="6" id="KW-0811">Translocation</keyword>
<keyword evidence="7 8" id="KW-0472">Membrane</keyword>
<dbReference type="PRINTS" id="PR01506">
    <property type="entry name" value="TATBPROTEIN"/>
</dbReference>
<dbReference type="Gene3D" id="1.20.5.3310">
    <property type="match status" value="1"/>
</dbReference>
<dbReference type="EMBL" id="PPEK01000006">
    <property type="protein sequence ID" value="PNV67677.1"/>
    <property type="molecule type" value="Genomic_DNA"/>
</dbReference>
<dbReference type="Proteomes" id="UP000236197">
    <property type="component" value="Unassembled WGS sequence"/>
</dbReference>
<keyword evidence="4" id="KW-0653">Protein transport</keyword>
<keyword evidence="10" id="KW-1185">Reference proteome</keyword>
<dbReference type="GO" id="GO:0015031">
    <property type="term" value="P:protein transport"/>
    <property type="evidence" value="ECO:0007669"/>
    <property type="project" value="UniProtKB-KW"/>
</dbReference>